<keyword evidence="5 8" id="KW-0812">Transmembrane</keyword>
<accession>A0ABY4NYY4</accession>
<dbReference type="Pfam" id="PF01925">
    <property type="entry name" value="TauE"/>
    <property type="match status" value="1"/>
</dbReference>
<dbReference type="InterPro" id="IPR002781">
    <property type="entry name" value="TM_pro_TauE-like"/>
</dbReference>
<evidence type="ECO:0000256" key="3">
    <source>
        <dbReference type="ARBA" id="ARBA00022448"/>
    </source>
</evidence>
<evidence type="ECO:0000256" key="8">
    <source>
        <dbReference type="RuleBase" id="RU363041"/>
    </source>
</evidence>
<evidence type="ECO:0000256" key="4">
    <source>
        <dbReference type="ARBA" id="ARBA00022475"/>
    </source>
</evidence>
<reference evidence="9" key="1">
    <citation type="submission" date="2022-01" db="EMBL/GenBank/DDBJ databases">
        <title>PSI-footprinting approach for the identification of protein synthesis inhibitor producers.</title>
        <authorList>
            <person name="Handel F."/>
            <person name="Kulik A."/>
            <person name="Wex K.W."/>
            <person name="Berscheid A."/>
            <person name="Saur J.S."/>
            <person name="Winkler A."/>
            <person name="Wibberg D."/>
            <person name="Kalinowski J."/>
            <person name="Broetz-Oesterhelt H."/>
            <person name="Mast Y."/>
        </authorList>
    </citation>
    <scope>NUCLEOTIDE SEQUENCE</scope>
    <source>
        <strain evidence="9">KNN 49.3e</strain>
    </source>
</reference>
<comment type="similarity">
    <text evidence="2 8">Belongs to the 4-toluene sulfonate uptake permease (TSUP) (TC 2.A.102) family.</text>
</comment>
<keyword evidence="7 8" id="KW-0472">Membrane</keyword>
<dbReference type="Proteomes" id="UP000830158">
    <property type="component" value="Chromosome"/>
</dbReference>
<keyword evidence="4 8" id="KW-1003">Cell membrane</keyword>
<feature type="transmembrane region" description="Helical" evidence="8">
    <location>
        <begin position="96"/>
        <end position="113"/>
    </location>
</feature>
<dbReference type="RefSeq" id="WP_249466138.1">
    <property type="nucleotide sequence ID" value="NZ_CP091196.1"/>
</dbReference>
<feature type="transmembrane region" description="Helical" evidence="8">
    <location>
        <begin position="221"/>
        <end position="240"/>
    </location>
</feature>
<evidence type="ECO:0000256" key="5">
    <source>
        <dbReference type="ARBA" id="ARBA00022692"/>
    </source>
</evidence>
<feature type="transmembrane region" description="Helical" evidence="8">
    <location>
        <begin position="166"/>
        <end position="185"/>
    </location>
</feature>
<dbReference type="PANTHER" id="PTHR30269:SF37">
    <property type="entry name" value="MEMBRANE TRANSPORTER PROTEIN"/>
    <property type="match status" value="1"/>
</dbReference>
<keyword evidence="10" id="KW-1185">Reference proteome</keyword>
<keyword evidence="6 8" id="KW-1133">Transmembrane helix</keyword>
<keyword evidence="3" id="KW-0813">Transport</keyword>
<gene>
    <name evidence="9" type="ORF">L1857_21815</name>
</gene>
<comment type="subcellular location">
    <subcellularLocation>
        <location evidence="1 8">Cell membrane</location>
        <topology evidence="1 8">Multi-pass membrane protein</topology>
    </subcellularLocation>
</comment>
<sequence>MTLVLAALAVAFAGLIGGLTGFGASLVGTPLLLLTGLPLPQVVLINLIVTMTTRFAVLHRERRHVVWRRVAVLGAASLPGAAAGALTLHWLPPHGLRILAGAVVILSGLRLLLRPADRVHEATPRRQAVAGLLGGYLSTTTSLNGAPPAVLLAAAKVPPRTFVADLAGYFVVTNALSLLLLAAAGQVSAEGLWPQLLVLLAAGAVGNAIGGRLVGRVPRKLFERAVVGLIVVSGVVTVVGA</sequence>
<name>A0ABY4NYY4_9PSEU</name>
<evidence type="ECO:0000313" key="10">
    <source>
        <dbReference type="Proteomes" id="UP000830158"/>
    </source>
</evidence>
<proteinExistence type="inferred from homology"/>
<dbReference type="PANTHER" id="PTHR30269">
    <property type="entry name" value="TRANSMEMBRANE PROTEIN YFCA"/>
    <property type="match status" value="1"/>
</dbReference>
<evidence type="ECO:0000313" key="9">
    <source>
        <dbReference type="EMBL" id="UQS25257.1"/>
    </source>
</evidence>
<feature type="transmembrane region" description="Helical" evidence="8">
    <location>
        <begin position="70"/>
        <end position="90"/>
    </location>
</feature>
<evidence type="ECO:0000256" key="6">
    <source>
        <dbReference type="ARBA" id="ARBA00022989"/>
    </source>
</evidence>
<evidence type="ECO:0000256" key="2">
    <source>
        <dbReference type="ARBA" id="ARBA00009142"/>
    </source>
</evidence>
<feature type="transmembrane region" description="Helical" evidence="8">
    <location>
        <begin position="39"/>
        <end position="58"/>
    </location>
</feature>
<evidence type="ECO:0000256" key="7">
    <source>
        <dbReference type="ARBA" id="ARBA00023136"/>
    </source>
</evidence>
<dbReference type="InterPro" id="IPR052017">
    <property type="entry name" value="TSUP"/>
</dbReference>
<evidence type="ECO:0000256" key="1">
    <source>
        <dbReference type="ARBA" id="ARBA00004651"/>
    </source>
</evidence>
<protein>
    <recommendedName>
        <fullName evidence="8">Probable membrane transporter protein</fullName>
    </recommendedName>
</protein>
<dbReference type="EMBL" id="CP091196">
    <property type="protein sequence ID" value="UQS25257.1"/>
    <property type="molecule type" value="Genomic_DNA"/>
</dbReference>
<organism evidence="9 10">
    <name type="scientific">Amycolatopsis thermalba</name>
    <dbReference type="NCBI Taxonomy" id="944492"/>
    <lineage>
        <taxon>Bacteria</taxon>
        <taxon>Bacillati</taxon>
        <taxon>Actinomycetota</taxon>
        <taxon>Actinomycetes</taxon>
        <taxon>Pseudonocardiales</taxon>
        <taxon>Pseudonocardiaceae</taxon>
        <taxon>Amycolatopsis</taxon>
    </lineage>
</organism>
<feature type="transmembrane region" description="Helical" evidence="8">
    <location>
        <begin position="191"/>
        <end position="209"/>
    </location>
</feature>